<dbReference type="AlphaFoldDB" id="A0A814AF79"/>
<dbReference type="EMBL" id="CAJNOJ010000036">
    <property type="protein sequence ID" value="CAF0914300.1"/>
    <property type="molecule type" value="Genomic_DNA"/>
</dbReference>
<organism evidence="1 2">
    <name type="scientific">Adineta ricciae</name>
    <name type="common">Rotifer</name>
    <dbReference type="NCBI Taxonomy" id="249248"/>
    <lineage>
        <taxon>Eukaryota</taxon>
        <taxon>Metazoa</taxon>
        <taxon>Spiralia</taxon>
        <taxon>Gnathifera</taxon>
        <taxon>Rotifera</taxon>
        <taxon>Eurotatoria</taxon>
        <taxon>Bdelloidea</taxon>
        <taxon>Adinetida</taxon>
        <taxon>Adinetidae</taxon>
        <taxon>Adineta</taxon>
    </lineage>
</organism>
<accession>A0A814AF79</accession>
<name>A0A814AF79_ADIRI</name>
<comment type="caution">
    <text evidence="1">The sequence shown here is derived from an EMBL/GenBank/DDBJ whole genome shotgun (WGS) entry which is preliminary data.</text>
</comment>
<reference evidence="1" key="1">
    <citation type="submission" date="2021-02" db="EMBL/GenBank/DDBJ databases">
        <authorList>
            <person name="Nowell W R."/>
        </authorList>
    </citation>
    <scope>NUCLEOTIDE SEQUENCE</scope>
</reference>
<evidence type="ECO:0000313" key="1">
    <source>
        <dbReference type="EMBL" id="CAF0914300.1"/>
    </source>
</evidence>
<dbReference type="OrthoDB" id="10042764at2759"/>
<sequence length="185" mass="21298">MEENSVCTVYYIALSIVTRINVCRAEIRPGSIVIIWLGEQISSLRTILEAHLTAEDVTLLSYSMPEQLWHWLKMNPSVTLASLTIEVKTNLQEVVKHSHSYRNVRSIVVRCTNNDLLRTQRFARSYAKIDGVFADDTRLLIKISIDIALFSEELGDQKREDENNELEAQIHYARALRFCAFAREL</sequence>
<gene>
    <name evidence="1" type="ORF">EDS130_LOCUS10436</name>
</gene>
<dbReference type="Proteomes" id="UP000663852">
    <property type="component" value="Unassembled WGS sequence"/>
</dbReference>
<protein>
    <submittedName>
        <fullName evidence="1">Uncharacterized protein</fullName>
    </submittedName>
</protein>
<proteinExistence type="predicted"/>
<evidence type="ECO:0000313" key="2">
    <source>
        <dbReference type="Proteomes" id="UP000663852"/>
    </source>
</evidence>